<feature type="domain" description="ABC-2 type transporter transmembrane" evidence="7">
    <location>
        <begin position="19"/>
        <end position="391"/>
    </location>
</feature>
<name>A0A1Q2KWE9_9BACL</name>
<organism evidence="8 9">
    <name type="scientific">Planococcus lenghuensis</name>
    <dbReference type="NCBI Taxonomy" id="2213202"/>
    <lineage>
        <taxon>Bacteria</taxon>
        <taxon>Bacillati</taxon>
        <taxon>Bacillota</taxon>
        <taxon>Bacilli</taxon>
        <taxon>Bacillales</taxon>
        <taxon>Caryophanaceae</taxon>
        <taxon>Planococcus</taxon>
    </lineage>
</organism>
<keyword evidence="2" id="KW-1003">Cell membrane</keyword>
<dbReference type="GO" id="GO:0140359">
    <property type="term" value="F:ABC-type transporter activity"/>
    <property type="evidence" value="ECO:0007669"/>
    <property type="project" value="InterPro"/>
</dbReference>
<dbReference type="GO" id="GO:0005886">
    <property type="term" value="C:plasma membrane"/>
    <property type="evidence" value="ECO:0007669"/>
    <property type="project" value="UniProtKB-SubCell"/>
</dbReference>
<evidence type="ECO:0000256" key="1">
    <source>
        <dbReference type="ARBA" id="ARBA00004651"/>
    </source>
</evidence>
<keyword evidence="5 6" id="KW-0472">Membrane</keyword>
<gene>
    <name evidence="8" type="ORF">B0X71_05170</name>
</gene>
<keyword evidence="9" id="KW-1185">Reference proteome</keyword>
<feature type="transmembrane region" description="Helical" evidence="6">
    <location>
        <begin position="317"/>
        <end position="336"/>
    </location>
</feature>
<dbReference type="InterPro" id="IPR013525">
    <property type="entry name" value="ABC2_TM"/>
</dbReference>
<evidence type="ECO:0000256" key="3">
    <source>
        <dbReference type="ARBA" id="ARBA00022692"/>
    </source>
</evidence>
<dbReference type="EMBL" id="CP019640">
    <property type="protein sequence ID" value="AQQ52545.1"/>
    <property type="molecule type" value="Genomic_DNA"/>
</dbReference>
<evidence type="ECO:0000256" key="4">
    <source>
        <dbReference type="ARBA" id="ARBA00022989"/>
    </source>
</evidence>
<feature type="transmembrane region" description="Helical" evidence="6">
    <location>
        <begin position="21"/>
        <end position="38"/>
    </location>
</feature>
<evidence type="ECO:0000256" key="2">
    <source>
        <dbReference type="ARBA" id="ARBA00022475"/>
    </source>
</evidence>
<evidence type="ECO:0000256" key="5">
    <source>
        <dbReference type="ARBA" id="ARBA00023136"/>
    </source>
</evidence>
<accession>A0A1Q2KWE9</accession>
<protein>
    <recommendedName>
        <fullName evidence="7">ABC-2 type transporter transmembrane domain-containing protein</fullName>
    </recommendedName>
</protein>
<dbReference type="KEGG" id="pmar:B0X71_05170"/>
<dbReference type="Proteomes" id="UP000188184">
    <property type="component" value="Chromosome"/>
</dbReference>
<dbReference type="Pfam" id="PF12698">
    <property type="entry name" value="ABC2_membrane_3"/>
    <property type="match status" value="1"/>
</dbReference>
<evidence type="ECO:0000256" key="6">
    <source>
        <dbReference type="SAM" id="Phobius"/>
    </source>
</evidence>
<feature type="transmembrane region" description="Helical" evidence="6">
    <location>
        <begin position="278"/>
        <end position="305"/>
    </location>
</feature>
<dbReference type="PANTHER" id="PTHR30294">
    <property type="entry name" value="MEMBRANE COMPONENT OF ABC TRANSPORTER YHHJ-RELATED"/>
    <property type="match status" value="1"/>
</dbReference>
<reference evidence="8 9" key="1">
    <citation type="submission" date="2017-02" db="EMBL/GenBank/DDBJ databases">
        <title>The complete genomic sequence of a novel cold adapted crude oil-degrading bacterium Planococcus qaidamina Y42.</title>
        <authorList>
            <person name="Yang R."/>
        </authorList>
    </citation>
    <scope>NUCLEOTIDE SEQUENCE [LARGE SCALE GENOMIC DNA]</scope>
    <source>
        <strain evidence="8 9">Y42</strain>
    </source>
</reference>
<sequence>MRSFWAIFKQAFWTKARTKSFIITTLIAVAGFFLMANLQNIISSVQETGVLGGDGEQILYITESEAGLAPLLKEQLMLMDVDFEVQETDRAEADLQADIKDGVIEAYVVLEAGNGISATYVSQSAGLSGMASAVEGAVQNLQTTRTVEELELNAEEAAALFAPAGFEREAISDASRTEQELSEARGLVYILIFLIYFAVIYYSNMIAMEVATEKSSRVMEILISSVSPVKHMFAKIAGIGTLGILQMLIFGAAAYTAIETSSSDLSGGFFSVFGFSNVRISTILFAVLFFLLGYFLYAMLAALLGSIVSRIEDVQQLMLPMMLLIIVASLIAFTGISVPEATFVTVSSYIPFFTPLVMFLRVGMLDIPLWEPLLAVALMLASITVLGWFGARVYRGGVLMYGSSQSLKDIRRAIQLGNKR</sequence>
<keyword evidence="3 6" id="KW-0812">Transmembrane</keyword>
<feature type="transmembrane region" description="Helical" evidence="6">
    <location>
        <begin position="342"/>
        <end position="360"/>
    </location>
</feature>
<proteinExistence type="predicted"/>
<dbReference type="OrthoDB" id="9768837at2"/>
<comment type="subcellular location">
    <subcellularLocation>
        <location evidence="1">Cell membrane</location>
        <topology evidence="1">Multi-pass membrane protein</topology>
    </subcellularLocation>
</comment>
<keyword evidence="4 6" id="KW-1133">Transmembrane helix</keyword>
<dbReference type="InterPro" id="IPR051449">
    <property type="entry name" value="ABC-2_transporter_component"/>
</dbReference>
<dbReference type="PANTHER" id="PTHR30294:SF29">
    <property type="entry name" value="MULTIDRUG ABC TRANSPORTER PERMEASE YBHS-RELATED"/>
    <property type="match status" value="1"/>
</dbReference>
<feature type="transmembrane region" description="Helical" evidence="6">
    <location>
        <begin position="372"/>
        <end position="391"/>
    </location>
</feature>
<evidence type="ECO:0000313" key="8">
    <source>
        <dbReference type="EMBL" id="AQQ52545.1"/>
    </source>
</evidence>
<dbReference type="RefSeq" id="WP_077588429.1">
    <property type="nucleotide sequence ID" value="NZ_CP019640.1"/>
</dbReference>
<feature type="transmembrane region" description="Helical" evidence="6">
    <location>
        <begin position="232"/>
        <end position="258"/>
    </location>
</feature>
<evidence type="ECO:0000313" key="9">
    <source>
        <dbReference type="Proteomes" id="UP000188184"/>
    </source>
</evidence>
<dbReference type="AlphaFoldDB" id="A0A1Q2KWE9"/>
<evidence type="ECO:0000259" key="7">
    <source>
        <dbReference type="Pfam" id="PF12698"/>
    </source>
</evidence>
<feature type="transmembrane region" description="Helical" evidence="6">
    <location>
        <begin position="186"/>
        <end position="211"/>
    </location>
</feature>